<dbReference type="PROSITE" id="PS50010">
    <property type="entry name" value="DH_2"/>
    <property type="match status" value="1"/>
</dbReference>
<dbReference type="InParanoid" id="A0A2J7PXS2"/>
<dbReference type="AlphaFoldDB" id="A0A2J7PXS2"/>
<feature type="region of interest" description="Disordered" evidence="1">
    <location>
        <begin position="602"/>
        <end position="621"/>
    </location>
</feature>
<dbReference type="GO" id="GO:0005085">
    <property type="term" value="F:guanyl-nucleotide exchange factor activity"/>
    <property type="evidence" value="ECO:0007669"/>
    <property type="project" value="InterPro"/>
</dbReference>
<dbReference type="PANTHER" id="PTHR13217:SF6">
    <property type="entry name" value="PLECKSTRIN HOMOLOGY DOMAIN-CONTAINING FAMILY G MEMBER 7"/>
    <property type="match status" value="1"/>
</dbReference>
<dbReference type="PANTHER" id="PTHR13217">
    <property type="entry name" value="PLECKSTRIN HOMOLOGY DOMAIN-CONTAINING FAMILY G MEMBER 7"/>
    <property type="match status" value="1"/>
</dbReference>
<evidence type="ECO:0000313" key="4">
    <source>
        <dbReference type="Proteomes" id="UP000235965"/>
    </source>
</evidence>
<dbReference type="PROSITE" id="PS00741">
    <property type="entry name" value="DH_1"/>
    <property type="match status" value="1"/>
</dbReference>
<reference evidence="3 4" key="1">
    <citation type="submission" date="2017-12" db="EMBL/GenBank/DDBJ databases">
        <title>Hemimetabolous genomes reveal molecular basis of termite eusociality.</title>
        <authorList>
            <person name="Harrison M.C."/>
            <person name="Jongepier E."/>
            <person name="Robertson H.M."/>
            <person name="Arning N."/>
            <person name="Bitard-Feildel T."/>
            <person name="Chao H."/>
            <person name="Childers C.P."/>
            <person name="Dinh H."/>
            <person name="Doddapaneni H."/>
            <person name="Dugan S."/>
            <person name="Gowin J."/>
            <person name="Greiner C."/>
            <person name="Han Y."/>
            <person name="Hu H."/>
            <person name="Hughes D.S.T."/>
            <person name="Huylmans A.-K."/>
            <person name="Kemena C."/>
            <person name="Kremer L.P.M."/>
            <person name="Lee S.L."/>
            <person name="Lopez-Ezquerra A."/>
            <person name="Mallet L."/>
            <person name="Monroy-Kuhn J.M."/>
            <person name="Moser A."/>
            <person name="Murali S.C."/>
            <person name="Muzny D.M."/>
            <person name="Otani S."/>
            <person name="Piulachs M.-D."/>
            <person name="Poelchau M."/>
            <person name="Qu J."/>
            <person name="Schaub F."/>
            <person name="Wada-Katsumata A."/>
            <person name="Worley K.C."/>
            <person name="Xie Q."/>
            <person name="Ylla G."/>
            <person name="Poulsen M."/>
            <person name="Gibbs R.A."/>
            <person name="Schal C."/>
            <person name="Richards S."/>
            <person name="Belles X."/>
            <person name="Korb J."/>
            <person name="Bornberg-Bauer E."/>
        </authorList>
    </citation>
    <scope>NUCLEOTIDE SEQUENCE [LARGE SCALE GENOMIC DNA]</scope>
    <source>
        <tissue evidence="3">Whole body</tissue>
    </source>
</reference>
<feature type="region of interest" description="Disordered" evidence="1">
    <location>
        <begin position="274"/>
        <end position="363"/>
    </location>
</feature>
<evidence type="ECO:0000259" key="2">
    <source>
        <dbReference type="PROSITE" id="PS50010"/>
    </source>
</evidence>
<feature type="compositionally biased region" description="Pro residues" evidence="1">
    <location>
        <begin position="141"/>
        <end position="155"/>
    </location>
</feature>
<feature type="region of interest" description="Disordered" evidence="1">
    <location>
        <begin position="139"/>
        <end position="205"/>
    </location>
</feature>
<dbReference type="SUPFAM" id="SSF50729">
    <property type="entry name" value="PH domain-like"/>
    <property type="match status" value="1"/>
</dbReference>
<feature type="compositionally biased region" description="Basic and acidic residues" evidence="1">
    <location>
        <begin position="350"/>
        <end position="360"/>
    </location>
</feature>
<name>A0A2J7PXS2_9NEOP</name>
<dbReference type="SUPFAM" id="SSF48065">
    <property type="entry name" value="DBL homology domain (DH-domain)"/>
    <property type="match status" value="1"/>
</dbReference>
<dbReference type="InterPro" id="IPR040181">
    <property type="entry name" value="PKHG5/7"/>
</dbReference>
<dbReference type="Pfam" id="PF00621">
    <property type="entry name" value="RhoGEF"/>
    <property type="match status" value="1"/>
</dbReference>
<feature type="compositionally biased region" description="Basic and acidic residues" evidence="1">
    <location>
        <begin position="526"/>
        <end position="536"/>
    </location>
</feature>
<feature type="domain" description="DH" evidence="2">
    <location>
        <begin position="834"/>
        <end position="1029"/>
    </location>
</feature>
<feature type="region of interest" description="Disordered" evidence="1">
    <location>
        <begin position="18"/>
        <end position="41"/>
    </location>
</feature>
<accession>A0A2J7PXS2</accession>
<dbReference type="SMART" id="SM00325">
    <property type="entry name" value="RhoGEF"/>
    <property type="match status" value="1"/>
</dbReference>
<feature type="region of interest" description="Disordered" evidence="1">
    <location>
        <begin position="523"/>
        <end position="594"/>
    </location>
</feature>
<dbReference type="Gene3D" id="1.20.900.10">
    <property type="entry name" value="Dbl homology (DH) domain"/>
    <property type="match status" value="1"/>
</dbReference>
<comment type="caution">
    <text evidence="3">The sequence shown here is derived from an EMBL/GenBank/DDBJ whole genome shotgun (WGS) entry which is preliminary data.</text>
</comment>
<keyword evidence="4" id="KW-1185">Reference proteome</keyword>
<dbReference type="InterPro" id="IPR035899">
    <property type="entry name" value="DBL_dom_sf"/>
</dbReference>
<feature type="region of interest" description="Disordered" evidence="1">
    <location>
        <begin position="734"/>
        <end position="772"/>
    </location>
</feature>
<organism evidence="3 4">
    <name type="scientific">Cryptotermes secundus</name>
    <dbReference type="NCBI Taxonomy" id="105785"/>
    <lineage>
        <taxon>Eukaryota</taxon>
        <taxon>Metazoa</taxon>
        <taxon>Ecdysozoa</taxon>
        <taxon>Arthropoda</taxon>
        <taxon>Hexapoda</taxon>
        <taxon>Insecta</taxon>
        <taxon>Pterygota</taxon>
        <taxon>Neoptera</taxon>
        <taxon>Polyneoptera</taxon>
        <taxon>Dictyoptera</taxon>
        <taxon>Blattodea</taxon>
        <taxon>Blattoidea</taxon>
        <taxon>Termitoidae</taxon>
        <taxon>Kalotermitidae</taxon>
        <taxon>Cryptotermitinae</taxon>
        <taxon>Cryptotermes</taxon>
    </lineage>
</organism>
<feature type="compositionally biased region" description="Pro residues" evidence="1">
    <location>
        <begin position="180"/>
        <end position="197"/>
    </location>
</feature>
<dbReference type="InterPro" id="IPR011993">
    <property type="entry name" value="PH-like_dom_sf"/>
</dbReference>
<dbReference type="GO" id="GO:0007266">
    <property type="term" value="P:Rho protein signal transduction"/>
    <property type="evidence" value="ECO:0007669"/>
    <property type="project" value="TreeGrafter"/>
</dbReference>
<dbReference type="EMBL" id="NEVH01020852">
    <property type="protein sequence ID" value="PNF21116.1"/>
    <property type="molecule type" value="Genomic_DNA"/>
</dbReference>
<dbReference type="Gene3D" id="2.30.29.30">
    <property type="entry name" value="Pleckstrin-homology domain (PH domain)/Phosphotyrosine-binding domain (PTB)"/>
    <property type="match status" value="1"/>
</dbReference>
<dbReference type="OrthoDB" id="5585231at2759"/>
<sequence>MSFISSRAKALRQRFVPTQRSMSDTWQDHHTQGYMEDDPRLPSPDLGGSMLSLLNEQMISWENDTDANTGSVFRAQRSRSLDSLGSVPVTASSSISPPTTLQFHRRISTSTQDTINMKIPRPTVSGLLIADLADSVSPSYPTSPIPKIPGPPPSPLRKSAPTTPRPVDSFTPHVSMPFIPKIPGPPISPKPSRPSSPPSSKFGDISTIKPKVTAHRVSSNLICPSTQNYSDSYYSESRTAQSLPVSPKYSCPTPKLLDVSFFDSQIIPRIPAPPPSPKLFLPPGAFSQAVRSSSPKPQDQIHLLDDCSTGSSKEPTPALSSELSPRSATPSTTTTTSKPQFDSTIGDSESFDHEENRDTITEVSLPARPTMFDLRPRPKLKHQWSMDETRTLSSIAGCTRQTSEVVGSNSCALKPAEKRRRFFMRKQTNSAPDSFDGALPVPPPKHKEHHSVSFCLGNVRRCRGSDSSFLPPALPTIQLEPELGVEHLPDLRYPDGDPPCHFCCQQTSTSIHDENRLKIVSGGLVRSRDGSRDDTGTHFMNLPSPNVQSEGDQETVFHRHSEEETDVRQQRGKEDGDLEEPAPPASALTRRRALVPPKLLTECADERKLSGSSNSNSSHARRSSIVVIPPMQICPGDLLVYSKVLTHRNNLLDLDGSSTSLAVSDTDGVNSRKGKNTWSLLRLFERSNRGKVGSLCGLEEVLSCMQRIDFDDEQLSRYRGMCWTEFVAHVEKKNSGAGSSSSSSSDSSLVSSPEPPPRPVSPPPVVTTPRRRLRGALVRAQSERCFERRLTGARAMWRGLDRTLPTKPSPLVTTLSEKDLLVSPGSTTSRAESKRREAVWDLFQSECAFLYDHLMVLKNVFMEPLKKIQVEGFAMFAEPELLFGNLDELCCVTYAFCKEFISLLLENVGAGGELPTIDVLVKLFQKSSEAGSVSQAYHCYALNYINALNYLETLRRHVEFCEFEKWCSRDPRCKKLQLTDLLVAPVQHIMKVPLILKEVETRTEDSAEREQITQILEVEENSIRELDDKMKWLKNFERLLEIQRNIVWPSVFELDPKIYVPEFLKPALTRQPCDRIIVSPRRQIIIEGPLQIWDTGKPQEMFVVLFDDMLLITRRKKGLSKKKSSLSENWASSCSRGSSASSESSMRYVVYKQPLSLDRFFIHDVTIPESASCRLEAAFVLVSLNRFQQVVTIHTFQAPSDQSKVCCINVFSM</sequence>
<dbReference type="InterPro" id="IPR001331">
    <property type="entry name" value="GDS_CDC24_CS"/>
</dbReference>
<feature type="compositionally biased region" description="Polar residues" evidence="1">
    <location>
        <begin position="308"/>
        <end position="323"/>
    </location>
</feature>
<dbReference type="Proteomes" id="UP000235965">
    <property type="component" value="Unassembled WGS sequence"/>
</dbReference>
<evidence type="ECO:0000256" key="1">
    <source>
        <dbReference type="SAM" id="MobiDB-lite"/>
    </source>
</evidence>
<feature type="compositionally biased region" description="Low complexity" evidence="1">
    <location>
        <begin position="324"/>
        <end position="344"/>
    </location>
</feature>
<proteinExistence type="predicted"/>
<evidence type="ECO:0000313" key="3">
    <source>
        <dbReference type="EMBL" id="PNF21116.1"/>
    </source>
</evidence>
<gene>
    <name evidence="3" type="primary">PLEKHG7_1</name>
    <name evidence="3" type="ORF">B7P43_G05073</name>
</gene>
<dbReference type="InterPro" id="IPR000219">
    <property type="entry name" value="DH_dom"/>
</dbReference>
<protein>
    <submittedName>
        <fullName evidence="3">Pleckstrin homology domain-containing family G member 7</fullName>
    </submittedName>
</protein>
<feature type="compositionally biased region" description="Low complexity" evidence="1">
    <location>
        <begin position="739"/>
        <end position="752"/>
    </location>
</feature>
<feature type="compositionally biased region" description="Basic and acidic residues" evidence="1">
    <location>
        <begin position="555"/>
        <end position="575"/>
    </location>
</feature>
<feature type="compositionally biased region" description="Pro residues" evidence="1">
    <location>
        <begin position="753"/>
        <end position="766"/>
    </location>
</feature>
<dbReference type="STRING" id="105785.A0A2J7PXS2"/>